<sequence>MLTVTGSFDDGATYTVQITGRADRPVIGSYRTAALVELHLGETVALSPTGPMTAVAGGDEASVLAVLREYTNVIEESGSVPRQVRVPGSRSGGLAQLGKNDLGRG</sequence>
<dbReference type="EMBL" id="CP063373">
    <property type="protein sequence ID" value="QOV40165.1"/>
    <property type="molecule type" value="Genomic_DNA"/>
</dbReference>
<dbReference type="KEGG" id="sfeu:IM697_18230"/>
<accession>A0A7M2SWZ3</accession>
<feature type="region of interest" description="Disordered" evidence="1">
    <location>
        <begin position="81"/>
        <end position="105"/>
    </location>
</feature>
<gene>
    <name evidence="2" type="ORF">IM697_18230</name>
</gene>
<dbReference type="RefSeq" id="WP_194048752.1">
    <property type="nucleotide sequence ID" value="NZ_CP063373.1"/>
</dbReference>
<protein>
    <submittedName>
        <fullName evidence="2">Uncharacterized protein</fullName>
    </submittedName>
</protein>
<dbReference type="AlphaFoldDB" id="A0A7M2SWZ3"/>
<evidence type="ECO:0000256" key="1">
    <source>
        <dbReference type="SAM" id="MobiDB-lite"/>
    </source>
</evidence>
<evidence type="ECO:0000313" key="2">
    <source>
        <dbReference type="EMBL" id="QOV40165.1"/>
    </source>
</evidence>
<reference evidence="2 3" key="1">
    <citation type="submission" date="2020-10" db="EMBL/GenBank/DDBJ databases">
        <title>Streptomyces ferrugineus complate genome analysis.</title>
        <authorList>
            <person name="Anwar N."/>
        </authorList>
    </citation>
    <scope>NUCLEOTIDE SEQUENCE [LARGE SCALE GENOMIC DNA]</scope>
    <source>
        <strain evidence="2 3">CCTCC AA2014009</strain>
    </source>
</reference>
<keyword evidence="3" id="KW-1185">Reference proteome</keyword>
<proteinExistence type="predicted"/>
<name>A0A7M2SWZ3_9ACTN</name>
<organism evidence="2 3">
    <name type="scientific">Streptomyces ferrugineus</name>
    <dbReference type="NCBI Taxonomy" id="1413221"/>
    <lineage>
        <taxon>Bacteria</taxon>
        <taxon>Bacillati</taxon>
        <taxon>Actinomycetota</taxon>
        <taxon>Actinomycetes</taxon>
        <taxon>Kitasatosporales</taxon>
        <taxon>Streptomycetaceae</taxon>
        <taxon>Streptomyces</taxon>
    </lineage>
</organism>
<dbReference type="Proteomes" id="UP000594205">
    <property type="component" value="Chromosome"/>
</dbReference>
<evidence type="ECO:0000313" key="3">
    <source>
        <dbReference type="Proteomes" id="UP000594205"/>
    </source>
</evidence>